<organism evidence="2 3">
    <name type="scientific">Cotesia glomerata</name>
    <name type="common">Lepidopteran parasitic wasp</name>
    <name type="synonym">Apanteles glomeratus</name>
    <dbReference type="NCBI Taxonomy" id="32391"/>
    <lineage>
        <taxon>Eukaryota</taxon>
        <taxon>Metazoa</taxon>
        <taxon>Ecdysozoa</taxon>
        <taxon>Arthropoda</taxon>
        <taxon>Hexapoda</taxon>
        <taxon>Insecta</taxon>
        <taxon>Pterygota</taxon>
        <taxon>Neoptera</taxon>
        <taxon>Endopterygota</taxon>
        <taxon>Hymenoptera</taxon>
        <taxon>Apocrita</taxon>
        <taxon>Ichneumonoidea</taxon>
        <taxon>Braconidae</taxon>
        <taxon>Microgastrinae</taxon>
        <taxon>Cotesia</taxon>
    </lineage>
</organism>
<keyword evidence="3" id="KW-1185">Reference proteome</keyword>
<evidence type="ECO:0000256" key="1">
    <source>
        <dbReference type="SAM" id="MobiDB-lite"/>
    </source>
</evidence>
<feature type="region of interest" description="Disordered" evidence="1">
    <location>
        <begin position="47"/>
        <end position="82"/>
    </location>
</feature>
<protein>
    <submittedName>
        <fullName evidence="2">Uncharacterized protein</fullName>
    </submittedName>
</protein>
<evidence type="ECO:0000313" key="2">
    <source>
        <dbReference type="EMBL" id="KAH0535070.1"/>
    </source>
</evidence>
<sequence>MNCVAKHIELLPKSEILITSTENKVKIDESPKNVPLTQSLAAIDHVMTNPKQMSDTDTPKTSKSVSEIKSGEETNSHSQSPTISEFQATGQNYESKHLKDTINILTEDVVAVFDSCNISYRQSVRLTSAISQAIGVDLLDFVLNKSSFNEIRCNLRKKNG</sequence>
<gene>
    <name evidence="2" type="ORF">KQX54_012904</name>
</gene>
<dbReference type="AlphaFoldDB" id="A0AAV7HTU6"/>
<comment type="caution">
    <text evidence="2">The sequence shown here is derived from an EMBL/GenBank/DDBJ whole genome shotgun (WGS) entry which is preliminary data.</text>
</comment>
<dbReference type="EMBL" id="JAHXZJ010002982">
    <property type="protein sequence ID" value="KAH0535070.1"/>
    <property type="molecule type" value="Genomic_DNA"/>
</dbReference>
<reference evidence="2 3" key="1">
    <citation type="journal article" date="2021" name="J. Hered.">
        <title>A chromosome-level genome assembly of the parasitoid wasp, Cotesia glomerata (Hymenoptera: Braconidae).</title>
        <authorList>
            <person name="Pinto B.J."/>
            <person name="Weis J.J."/>
            <person name="Gamble T."/>
            <person name="Ode P.J."/>
            <person name="Paul R."/>
            <person name="Zaspel J.M."/>
        </authorList>
    </citation>
    <scope>NUCLEOTIDE SEQUENCE [LARGE SCALE GENOMIC DNA]</scope>
    <source>
        <strain evidence="2">CgM1</strain>
    </source>
</reference>
<name>A0AAV7HTU6_COTGL</name>
<accession>A0AAV7HTU6</accession>
<evidence type="ECO:0000313" key="3">
    <source>
        <dbReference type="Proteomes" id="UP000826195"/>
    </source>
</evidence>
<dbReference type="Proteomes" id="UP000826195">
    <property type="component" value="Unassembled WGS sequence"/>
</dbReference>
<proteinExistence type="predicted"/>
<feature type="compositionally biased region" description="Polar residues" evidence="1">
    <location>
        <begin position="49"/>
        <end position="67"/>
    </location>
</feature>